<dbReference type="InterPro" id="IPR036465">
    <property type="entry name" value="vWFA_dom_sf"/>
</dbReference>
<dbReference type="Pfam" id="PF08487">
    <property type="entry name" value="VIT"/>
    <property type="match status" value="1"/>
</dbReference>
<gene>
    <name evidence="4" type="ORF">ABS311_06405</name>
</gene>
<dbReference type="PROSITE" id="PS50234">
    <property type="entry name" value="VWFA"/>
    <property type="match status" value="1"/>
</dbReference>
<proteinExistence type="predicted"/>
<dbReference type="SUPFAM" id="SSF53300">
    <property type="entry name" value="vWA-like"/>
    <property type="match status" value="1"/>
</dbReference>
<dbReference type="Proteomes" id="UP001467690">
    <property type="component" value="Unassembled WGS sequence"/>
</dbReference>
<dbReference type="Pfam" id="PF13768">
    <property type="entry name" value="VWA_3"/>
    <property type="match status" value="1"/>
</dbReference>
<dbReference type="PROSITE" id="PS51468">
    <property type="entry name" value="VIT"/>
    <property type="match status" value="1"/>
</dbReference>
<dbReference type="RefSeq" id="WP_143870993.1">
    <property type="nucleotide sequence ID" value="NZ_CP041660.1"/>
</dbReference>
<evidence type="ECO:0000259" key="3">
    <source>
        <dbReference type="PROSITE" id="PS51468"/>
    </source>
</evidence>
<feature type="domain" description="VIT" evidence="3">
    <location>
        <begin position="27"/>
        <end position="155"/>
    </location>
</feature>
<reference evidence="4 5" key="1">
    <citation type="submission" date="2024-06" db="EMBL/GenBank/DDBJ databases">
        <authorList>
            <person name="Chen R.Y."/>
        </authorList>
    </citation>
    <scope>NUCLEOTIDE SEQUENCE [LARGE SCALE GENOMIC DNA]</scope>
    <source>
        <strain evidence="4 5">D2</strain>
    </source>
</reference>
<evidence type="ECO:0000313" key="4">
    <source>
        <dbReference type="EMBL" id="MER2491509.1"/>
    </source>
</evidence>
<dbReference type="InterPro" id="IPR002035">
    <property type="entry name" value="VWF_A"/>
</dbReference>
<keyword evidence="5" id="KW-1185">Reference proteome</keyword>
<feature type="signal peptide" evidence="1">
    <location>
        <begin position="1"/>
        <end position="27"/>
    </location>
</feature>
<dbReference type="InterPro" id="IPR013694">
    <property type="entry name" value="VIT"/>
</dbReference>
<keyword evidence="1" id="KW-0732">Signal</keyword>
<feature type="chain" id="PRO_5047261571" evidence="1">
    <location>
        <begin position="28"/>
        <end position="683"/>
    </location>
</feature>
<dbReference type="InterPro" id="IPR020008">
    <property type="entry name" value="GlyGly_CTERM"/>
</dbReference>
<evidence type="ECO:0000256" key="1">
    <source>
        <dbReference type="SAM" id="SignalP"/>
    </source>
</evidence>
<organism evidence="4 5">
    <name type="scientific">Catenovulum sediminis</name>
    <dbReference type="NCBI Taxonomy" id="1740262"/>
    <lineage>
        <taxon>Bacteria</taxon>
        <taxon>Pseudomonadati</taxon>
        <taxon>Pseudomonadota</taxon>
        <taxon>Gammaproteobacteria</taxon>
        <taxon>Alteromonadales</taxon>
        <taxon>Alteromonadaceae</taxon>
        <taxon>Catenovulum</taxon>
    </lineage>
</organism>
<dbReference type="Gene3D" id="3.40.50.410">
    <property type="entry name" value="von Willebrand factor, type A domain"/>
    <property type="match status" value="1"/>
</dbReference>
<sequence length="683" mass="76401">MNIVSLKKLLTLLLLVTAFFAVGKSYAAGLMQPSNANYQSLDIQEHHVDVTIADGYAVTQVEQIFYNPNAQDLEAIYSFPVPAKAAVSEFTYWIDEVPIVGEVLAKQKARDIYQSEKAAGREAGLTEQNSYKTFDIKVFPVRAGQNVKIRLSYIQAAHVDSGIGRYVYPLEEGGTDEERLAFWTHNSKFTEKFSFNLRFRSSYPVEQFRLPKHPQAVISQISDKEWQVSLTNDAAIVAEGQSQTQVTSHTVFNLDQDVLLYWRHSVNKPASVDLLSYKKDSQSKGTFMLTITPGDDLEPVYNGGDYVFVLDFSGSMQGKYASLVEGVKKGVEKLSPRDRFRIIIFKDDAIELTRGYAQATAENVQTYLNKLETQQPDGSTNLYEGLYKAMKGVESDRSSSIILVTDGVANVGKTHKKAFLTLLEKHDVRLFTFVMGNNANRPLLQGMTKVSNGFSANISNSDDIAGKLLEATAKMTHKAMHDVKINISGIKVRNLTPENIGSLYRGQQLIVLGHYWGHGQAKVEVSGKIAGQKKVYTTEIEFTDEATPYPEIERLWAYAKIADLQEKMDYFGHDKDTEQAITDIAIQAGLVTNYTSMLVVRDEVFEQYGIQKNNAERVKLEKLAQQQRLNAAVQSHRADRAQPMYSSPAANHSGGGSINIWVLLFLPLVCLFRLNNRAGELYK</sequence>
<evidence type="ECO:0000313" key="5">
    <source>
        <dbReference type="Proteomes" id="UP001467690"/>
    </source>
</evidence>
<dbReference type="PANTHER" id="PTHR45737:SF6">
    <property type="entry name" value="VON WILLEBRAND FACTOR A DOMAIN-CONTAINING PROTEIN 5A"/>
    <property type="match status" value="1"/>
</dbReference>
<comment type="caution">
    <text evidence="4">The sequence shown here is derived from an EMBL/GenBank/DDBJ whole genome shotgun (WGS) entry which is preliminary data.</text>
</comment>
<protein>
    <submittedName>
        <fullName evidence="4">VIT and VWA domain-containing protein</fullName>
    </submittedName>
</protein>
<dbReference type="SMART" id="SM00609">
    <property type="entry name" value="VIT"/>
    <property type="match status" value="1"/>
</dbReference>
<dbReference type="PANTHER" id="PTHR45737">
    <property type="entry name" value="VON WILLEBRAND FACTOR A DOMAIN-CONTAINING PROTEIN 5A"/>
    <property type="match status" value="1"/>
</dbReference>
<accession>A0ABV1RF05</accession>
<dbReference type="NCBIfam" id="TIGR03501">
    <property type="entry name" value="GlyGly_CTERM"/>
    <property type="match status" value="1"/>
</dbReference>
<evidence type="ECO:0000259" key="2">
    <source>
        <dbReference type="PROSITE" id="PS50234"/>
    </source>
</evidence>
<name>A0ABV1RF05_9ALTE</name>
<dbReference type="SMART" id="SM00327">
    <property type="entry name" value="VWA"/>
    <property type="match status" value="1"/>
</dbReference>
<feature type="domain" description="VWFA" evidence="2">
    <location>
        <begin position="305"/>
        <end position="475"/>
    </location>
</feature>
<dbReference type="EMBL" id="JBELOE010000125">
    <property type="protein sequence ID" value="MER2491509.1"/>
    <property type="molecule type" value="Genomic_DNA"/>
</dbReference>